<dbReference type="AlphaFoldDB" id="A0AAD5DBJ1"/>
<gene>
    <name evidence="1" type="ORF">M8C21_004484</name>
</gene>
<name>A0AAD5DBJ1_AMBAR</name>
<proteinExistence type="predicted"/>
<keyword evidence="2" id="KW-1185">Reference proteome</keyword>
<evidence type="ECO:0000313" key="1">
    <source>
        <dbReference type="EMBL" id="KAI7756379.1"/>
    </source>
</evidence>
<dbReference type="Proteomes" id="UP001206925">
    <property type="component" value="Unassembled WGS sequence"/>
</dbReference>
<accession>A0AAD5DBJ1</accession>
<protein>
    <submittedName>
        <fullName evidence="1">Uncharacterized protein</fullName>
    </submittedName>
</protein>
<sequence>MLFGEVKHGAVMYAEGLFYAEGRTIEKQHKQPINWMFKNLVSLFAVLLSRHDQRLENKRYMLLLAEFIINWPTARVRRGDHGDGGLLC</sequence>
<dbReference type="EMBL" id="JAMZMK010000417">
    <property type="protein sequence ID" value="KAI7756379.1"/>
    <property type="molecule type" value="Genomic_DNA"/>
</dbReference>
<reference evidence="1" key="1">
    <citation type="submission" date="2022-06" db="EMBL/GenBank/DDBJ databases">
        <title>Uncovering the hologenomic basis of an extraordinary plant invasion.</title>
        <authorList>
            <person name="Bieker V.C."/>
            <person name="Martin M.D."/>
            <person name="Gilbert T."/>
            <person name="Hodgins K."/>
            <person name="Battlay P."/>
            <person name="Petersen B."/>
            <person name="Wilson J."/>
        </authorList>
    </citation>
    <scope>NUCLEOTIDE SEQUENCE</scope>
    <source>
        <strain evidence="1">AA19_3_7</strain>
        <tissue evidence="1">Leaf</tissue>
    </source>
</reference>
<evidence type="ECO:0000313" key="2">
    <source>
        <dbReference type="Proteomes" id="UP001206925"/>
    </source>
</evidence>
<comment type="caution">
    <text evidence="1">The sequence shown here is derived from an EMBL/GenBank/DDBJ whole genome shotgun (WGS) entry which is preliminary data.</text>
</comment>
<organism evidence="1 2">
    <name type="scientific">Ambrosia artemisiifolia</name>
    <name type="common">Common ragweed</name>
    <dbReference type="NCBI Taxonomy" id="4212"/>
    <lineage>
        <taxon>Eukaryota</taxon>
        <taxon>Viridiplantae</taxon>
        <taxon>Streptophyta</taxon>
        <taxon>Embryophyta</taxon>
        <taxon>Tracheophyta</taxon>
        <taxon>Spermatophyta</taxon>
        <taxon>Magnoliopsida</taxon>
        <taxon>eudicotyledons</taxon>
        <taxon>Gunneridae</taxon>
        <taxon>Pentapetalae</taxon>
        <taxon>asterids</taxon>
        <taxon>campanulids</taxon>
        <taxon>Asterales</taxon>
        <taxon>Asteraceae</taxon>
        <taxon>Asteroideae</taxon>
        <taxon>Heliantheae alliance</taxon>
        <taxon>Heliantheae</taxon>
        <taxon>Ambrosia</taxon>
    </lineage>
</organism>